<feature type="transmembrane region" description="Helical" evidence="3">
    <location>
        <begin position="39"/>
        <end position="60"/>
    </location>
</feature>
<reference evidence="5 6" key="1">
    <citation type="journal article" date="2019" name="Nat. Med.">
        <title>A library of human gut bacterial isolates paired with longitudinal multiomics data enables mechanistic microbiome research.</title>
        <authorList>
            <person name="Poyet M."/>
            <person name="Groussin M."/>
            <person name="Gibbons S.M."/>
            <person name="Avila-Pacheco J."/>
            <person name="Jiang X."/>
            <person name="Kearney S.M."/>
            <person name="Perrotta A.R."/>
            <person name="Berdy B."/>
            <person name="Zhao S."/>
            <person name="Lieberman T.D."/>
            <person name="Swanson P.K."/>
            <person name="Smith M."/>
            <person name="Roesemann S."/>
            <person name="Alexander J.E."/>
            <person name="Rich S.A."/>
            <person name="Livny J."/>
            <person name="Vlamakis H."/>
            <person name="Clish C."/>
            <person name="Bullock K."/>
            <person name="Deik A."/>
            <person name="Scott J."/>
            <person name="Pierce K.A."/>
            <person name="Xavier R.J."/>
            <person name="Alm E.J."/>
        </authorList>
    </citation>
    <scope>NUCLEOTIDE SEQUENCE [LARGE SCALE GENOMIC DNA]</scope>
    <source>
        <strain evidence="5 6">BIOML-A4</strain>
    </source>
</reference>
<dbReference type="GO" id="GO:0008745">
    <property type="term" value="F:N-acetylmuramoyl-L-alanine amidase activity"/>
    <property type="evidence" value="ECO:0007669"/>
    <property type="project" value="InterPro"/>
</dbReference>
<dbReference type="Gene3D" id="2.60.40.10">
    <property type="entry name" value="Immunoglobulins"/>
    <property type="match status" value="1"/>
</dbReference>
<dbReference type="SMART" id="SM00646">
    <property type="entry name" value="Ami_3"/>
    <property type="match status" value="1"/>
</dbReference>
<keyword evidence="3" id="KW-0812">Transmembrane</keyword>
<evidence type="ECO:0000256" key="3">
    <source>
        <dbReference type="SAM" id="Phobius"/>
    </source>
</evidence>
<dbReference type="InterPro" id="IPR013783">
    <property type="entry name" value="Ig-like_fold"/>
</dbReference>
<protein>
    <recommendedName>
        <fullName evidence="4">MurNAc-LAA domain-containing protein</fullName>
    </recommendedName>
</protein>
<keyword evidence="3" id="KW-1133">Transmembrane helix</keyword>
<dbReference type="SUPFAM" id="SSF53187">
    <property type="entry name" value="Zn-dependent exopeptidases"/>
    <property type="match status" value="1"/>
</dbReference>
<keyword evidence="3" id="KW-0472">Membrane</keyword>
<dbReference type="CDD" id="cd02696">
    <property type="entry name" value="MurNAc-LAA"/>
    <property type="match status" value="1"/>
</dbReference>
<dbReference type="PANTHER" id="PTHR30404">
    <property type="entry name" value="N-ACETYLMURAMOYL-L-ALANINE AMIDASE"/>
    <property type="match status" value="1"/>
</dbReference>
<keyword evidence="1" id="KW-0378">Hydrolase</keyword>
<dbReference type="GO" id="GO:0030288">
    <property type="term" value="C:outer membrane-bounded periplasmic space"/>
    <property type="evidence" value="ECO:0007669"/>
    <property type="project" value="TreeGrafter"/>
</dbReference>
<dbReference type="Pfam" id="PF01520">
    <property type="entry name" value="Amidase_3"/>
    <property type="match status" value="1"/>
</dbReference>
<name>A0A6L6LMP6_9FIRM</name>
<dbReference type="AlphaFoldDB" id="A0A6L6LMP6"/>
<evidence type="ECO:0000256" key="2">
    <source>
        <dbReference type="SAM" id="MobiDB-lite"/>
    </source>
</evidence>
<organism evidence="5 6">
    <name type="scientific">Ruthenibacterium lactatiformans</name>
    <dbReference type="NCBI Taxonomy" id="1550024"/>
    <lineage>
        <taxon>Bacteria</taxon>
        <taxon>Bacillati</taxon>
        <taxon>Bacillota</taxon>
        <taxon>Clostridia</taxon>
        <taxon>Eubacteriales</taxon>
        <taxon>Oscillospiraceae</taxon>
        <taxon>Ruthenibacterium</taxon>
    </lineage>
</organism>
<feature type="domain" description="MurNAc-LAA" evidence="4">
    <location>
        <begin position="629"/>
        <end position="741"/>
    </location>
</feature>
<dbReference type="InterPro" id="IPR002508">
    <property type="entry name" value="MurNAc-LAA_cat"/>
</dbReference>
<dbReference type="Proteomes" id="UP000472755">
    <property type="component" value="Unassembled WGS sequence"/>
</dbReference>
<sequence>MGMLWYSKGSILFYFAVNCGKRGFSRMHFKRRRRRAGRVVLFVLAAVLLAALGTGMWLLWPRAMRRDMPSAAAPQGTLRGLRLSWSYPTAAGGLSSGGPEVLDTLFADAAAYAQAHGLNALFLDVADAELSSIAFRDRAYETWPGTAADDSLFYKYDPLRALCEQASQAGLAVYAVTPELSGNADWEAALARMQKKYAVAGLYVEGSALFDSISRQAVFYADEAAFNDPSSLFLASLDTDGFHGAVFDYARCRAQPEAFSVLASALDGSAARPALLEYTPGGTLAVSYPADGAAVYTSACFVMGTSDPAQELLLNGTPVESRGPGGTFGVLVDVAEGSNVYTLTQGGTSVSVTVNRPAPAGGGSGGTTEIPHDDTAEVEPGTPVRIRNWIASLLYDPASDGNISETVRQGAVATVAACTETLRGGRRTWAYQLASGDFVLAYNAEPLPPETPRASFTGAAAAATDTGEVLTFAGSGTPLAYTNMVDGALVMDFYDADFAADFAVSGSALVQSAAVDPGDGCTRVTLTFTQPVWGHTVEYADGTTQVILKKQPVRSDVFGKPLTGVAVLLDAGHGDHDPGAMGAAGAGAPAEKDVNLALTLAAKYRLEQLGATVQTIRTDDSFLSLEERNRAIVAGQPDFFIAVHHNSIDLSVDANLQTGTECYYFYPAGKALAQALVRNVTQATSRPDRGAQWGYYYVTRSTVCPAVLLEAGFMVNPSEYENVTSEPQLWAAGDAIARSVLECVPPG</sequence>
<evidence type="ECO:0000313" key="6">
    <source>
        <dbReference type="Proteomes" id="UP000472755"/>
    </source>
</evidence>
<feature type="region of interest" description="Disordered" evidence="2">
    <location>
        <begin position="359"/>
        <end position="379"/>
    </location>
</feature>
<dbReference type="EMBL" id="WMZU01000002">
    <property type="protein sequence ID" value="MTS26113.1"/>
    <property type="molecule type" value="Genomic_DNA"/>
</dbReference>
<proteinExistence type="predicted"/>
<accession>A0A6L6LMP6</accession>
<evidence type="ECO:0000259" key="4">
    <source>
        <dbReference type="SMART" id="SM00646"/>
    </source>
</evidence>
<gene>
    <name evidence="5" type="ORF">GMD59_02295</name>
</gene>
<evidence type="ECO:0000256" key="1">
    <source>
        <dbReference type="ARBA" id="ARBA00022801"/>
    </source>
</evidence>
<dbReference type="InterPro" id="IPR050695">
    <property type="entry name" value="N-acetylmuramoyl_amidase_3"/>
</dbReference>
<comment type="caution">
    <text evidence="5">The sequence shown here is derived from an EMBL/GenBank/DDBJ whole genome shotgun (WGS) entry which is preliminary data.</text>
</comment>
<dbReference type="Gene3D" id="3.40.630.40">
    <property type="entry name" value="Zn-dependent exopeptidases"/>
    <property type="match status" value="1"/>
</dbReference>
<dbReference type="PANTHER" id="PTHR30404:SF0">
    <property type="entry name" value="N-ACETYLMURAMOYL-L-ALANINE AMIDASE AMIC"/>
    <property type="match status" value="1"/>
</dbReference>
<evidence type="ECO:0000313" key="5">
    <source>
        <dbReference type="EMBL" id="MTS26113.1"/>
    </source>
</evidence>
<dbReference type="GO" id="GO:0009253">
    <property type="term" value="P:peptidoglycan catabolic process"/>
    <property type="evidence" value="ECO:0007669"/>
    <property type="project" value="InterPro"/>
</dbReference>